<comment type="caution">
    <text evidence="2">The sequence shown here is derived from an EMBL/GenBank/DDBJ whole genome shotgun (WGS) entry which is preliminary data.</text>
</comment>
<feature type="compositionally biased region" description="Low complexity" evidence="1">
    <location>
        <begin position="93"/>
        <end position="108"/>
    </location>
</feature>
<protein>
    <submittedName>
        <fullName evidence="2">Uncharacterized protein</fullName>
    </submittedName>
</protein>
<evidence type="ECO:0000313" key="3">
    <source>
        <dbReference type="Proteomes" id="UP001549921"/>
    </source>
</evidence>
<proteinExistence type="predicted"/>
<dbReference type="EMBL" id="JBEDNZ010000023">
    <property type="protein sequence ID" value="KAL0811688.1"/>
    <property type="molecule type" value="Genomic_DNA"/>
</dbReference>
<reference evidence="2 3" key="1">
    <citation type="submission" date="2024-06" db="EMBL/GenBank/DDBJ databases">
        <title>A chromosome-level genome assembly of beet webworm, Loxostege sticticalis.</title>
        <authorList>
            <person name="Zhang Y."/>
        </authorList>
    </citation>
    <scope>NUCLEOTIDE SEQUENCE [LARGE SCALE GENOMIC DNA]</scope>
    <source>
        <strain evidence="2">AQ028</strain>
        <tissue evidence="2">Male pupae</tissue>
    </source>
</reference>
<sequence>MVKKLSEVGQILLDLHYENTLNRKMLITPTLDKKFLTMTSDVKRDSFLFGENLGDKIKATKAAERSGLQIRNPSYIGPQASGPKKYTNQGNWRGPPRQQGQRAVRQGGNKQRTFNQPPKRAAQAPPSDRYHGQPTTKPLYRPTRK</sequence>
<organism evidence="2 3">
    <name type="scientific">Loxostege sticticalis</name>
    <name type="common">Beet webworm moth</name>
    <dbReference type="NCBI Taxonomy" id="481309"/>
    <lineage>
        <taxon>Eukaryota</taxon>
        <taxon>Metazoa</taxon>
        <taxon>Ecdysozoa</taxon>
        <taxon>Arthropoda</taxon>
        <taxon>Hexapoda</taxon>
        <taxon>Insecta</taxon>
        <taxon>Pterygota</taxon>
        <taxon>Neoptera</taxon>
        <taxon>Endopterygota</taxon>
        <taxon>Lepidoptera</taxon>
        <taxon>Glossata</taxon>
        <taxon>Ditrysia</taxon>
        <taxon>Pyraloidea</taxon>
        <taxon>Crambidae</taxon>
        <taxon>Pyraustinae</taxon>
        <taxon>Loxostege</taxon>
    </lineage>
</organism>
<dbReference type="AlphaFoldDB" id="A0ABD0SED6"/>
<feature type="region of interest" description="Disordered" evidence="1">
    <location>
        <begin position="63"/>
        <end position="145"/>
    </location>
</feature>
<dbReference type="Proteomes" id="UP001549921">
    <property type="component" value="Unassembled WGS sequence"/>
</dbReference>
<name>A0ABD0SED6_LOXSC</name>
<gene>
    <name evidence="2" type="ORF">ABMA28_009135</name>
</gene>
<evidence type="ECO:0000256" key="1">
    <source>
        <dbReference type="SAM" id="MobiDB-lite"/>
    </source>
</evidence>
<evidence type="ECO:0000313" key="2">
    <source>
        <dbReference type="EMBL" id="KAL0811688.1"/>
    </source>
</evidence>
<accession>A0ABD0SED6</accession>